<comment type="caution">
    <text evidence="1">The sequence shown here is derived from an EMBL/GenBank/DDBJ whole genome shotgun (WGS) entry which is preliminary data.</text>
</comment>
<evidence type="ECO:0000313" key="1">
    <source>
        <dbReference type="EMBL" id="PHV69970.1"/>
    </source>
</evidence>
<reference evidence="1" key="1">
    <citation type="submission" date="2017-10" db="EMBL/GenBank/DDBJ databases">
        <title>Genome sequence of cellulolytic Lachnospiraceae bacterium XHS1971 isolated from hotspring sediment.</title>
        <authorList>
            <person name="Vasudevan G."/>
            <person name="Joshi A.J."/>
            <person name="Hivarkar S."/>
            <person name="Lanjekar V.B."/>
            <person name="Dhakephalkar P.K."/>
            <person name="Dagar S."/>
        </authorList>
    </citation>
    <scope>NUCLEOTIDE SEQUENCE</scope>
    <source>
        <strain evidence="1">XHS1971</strain>
    </source>
</reference>
<accession>A0AC61DB39</accession>
<proteinExistence type="predicted"/>
<sequence length="279" mass="31425">MGKYTNYILVSDLDNTLIGSDKIISEKNKRAIADFVQGGGQFAVATGRTAQNVLPYLQGLTINSPCILYNGGGVYDIHTHTFLACHFLNTKILKPFIEEICKAKEEVCVQAFDTEITYVINENRYVDPVMLKESHQFKFGSAKEVLMKPCIKMIINASHKQLLIYERLLRPLVEAKEIHTVFSVPTYLEILPYGANKGSALKELMHLLRVEDKISVAIGDFDNDREMLQVATIGIAPSNANPRVKEVADLVTVSCDEHAIYEVIYHVIRDLEMTELFKK</sequence>
<keyword evidence="2" id="KW-1185">Reference proteome</keyword>
<protein>
    <submittedName>
        <fullName evidence="1">Haloacid dehalogenase</fullName>
    </submittedName>
</protein>
<gene>
    <name evidence="1" type="ORF">CS063_12545</name>
</gene>
<name>A0AC61DB39_9FIRM</name>
<evidence type="ECO:0000313" key="2">
    <source>
        <dbReference type="Proteomes" id="UP000224460"/>
    </source>
</evidence>
<dbReference type="EMBL" id="PEDL01000015">
    <property type="protein sequence ID" value="PHV69970.1"/>
    <property type="molecule type" value="Genomic_DNA"/>
</dbReference>
<organism evidence="1 2">
    <name type="scientific">Sporanaerobium hydrogeniformans</name>
    <dbReference type="NCBI Taxonomy" id="3072179"/>
    <lineage>
        <taxon>Bacteria</taxon>
        <taxon>Bacillati</taxon>
        <taxon>Bacillota</taxon>
        <taxon>Clostridia</taxon>
        <taxon>Lachnospirales</taxon>
        <taxon>Lachnospiraceae</taxon>
        <taxon>Sporanaerobium</taxon>
    </lineage>
</organism>
<dbReference type="Proteomes" id="UP000224460">
    <property type="component" value="Unassembled WGS sequence"/>
</dbReference>